<comment type="pathway">
    <text evidence="1 8">Amino-acid biosynthesis; L-lysine biosynthesis via DAP pathway; DL-2,6-diaminopimelate from LL-2,6-diaminopimelate: step 1/1.</text>
</comment>
<dbReference type="NCBIfam" id="TIGR00652">
    <property type="entry name" value="DapF"/>
    <property type="match status" value="1"/>
</dbReference>
<evidence type="ECO:0000256" key="5">
    <source>
        <dbReference type="ARBA" id="ARBA00023154"/>
    </source>
</evidence>
<feature type="binding site" evidence="8">
    <location>
        <position position="22"/>
    </location>
    <ligand>
        <name>substrate</name>
    </ligand>
</feature>
<name>A0A1H6AKS0_9RHOB</name>
<evidence type="ECO:0000256" key="9">
    <source>
        <dbReference type="PROSITE-ProRule" id="PRU10125"/>
    </source>
</evidence>
<accession>A0A1H6AKS0</accession>
<dbReference type="GO" id="GO:0008837">
    <property type="term" value="F:diaminopimelate epimerase activity"/>
    <property type="evidence" value="ECO:0007669"/>
    <property type="project" value="UniProtKB-UniRule"/>
</dbReference>
<gene>
    <name evidence="8" type="primary">dapF</name>
    <name evidence="10" type="ORF">SAMN04488045_2986</name>
</gene>
<keyword evidence="6 8" id="KW-0413">Isomerase</keyword>
<feature type="binding site" evidence="8">
    <location>
        <position position="73"/>
    </location>
    <ligand>
        <name>substrate</name>
    </ligand>
</feature>
<reference evidence="10 11" key="1">
    <citation type="submission" date="2016-10" db="EMBL/GenBank/DDBJ databases">
        <authorList>
            <person name="de Groot N.N."/>
        </authorList>
    </citation>
    <scope>NUCLEOTIDE SEQUENCE [LARGE SCALE GENOMIC DNA]</scope>
    <source>
        <strain evidence="10 11">DSM 26915</strain>
    </source>
</reference>
<dbReference type="EC" id="5.1.1.7" evidence="3 8"/>
<dbReference type="InterPro" id="IPR001653">
    <property type="entry name" value="DAP_epimerase_DapF"/>
</dbReference>
<comment type="catalytic activity">
    <reaction evidence="7 8">
        <text>(2S,6S)-2,6-diaminopimelate = meso-2,6-diaminopimelate</text>
        <dbReference type="Rhea" id="RHEA:15393"/>
        <dbReference type="ChEBI" id="CHEBI:57609"/>
        <dbReference type="ChEBI" id="CHEBI:57791"/>
        <dbReference type="EC" id="5.1.1.7"/>
    </reaction>
</comment>
<feature type="binding site" evidence="8">
    <location>
        <begin position="210"/>
        <end position="211"/>
    </location>
    <ligand>
        <name>substrate</name>
    </ligand>
</feature>
<dbReference type="HAMAP" id="MF_00197">
    <property type="entry name" value="DAP_epimerase"/>
    <property type="match status" value="1"/>
</dbReference>
<dbReference type="RefSeq" id="WP_103911299.1">
    <property type="nucleotide sequence ID" value="NZ_FNUZ01000005.1"/>
</dbReference>
<feature type="site" description="Could be important to modulate the pK values of the two catalytic cysteine residues" evidence="8">
    <location>
        <position position="210"/>
    </location>
</feature>
<dbReference type="InterPro" id="IPR018510">
    <property type="entry name" value="DAP_epimerase_AS"/>
</dbReference>
<keyword evidence="4 8" id="KW-0028">Amino-acid biosynthesis</keyword>
<keyword evidence="8" id="KW-0963">Cytoplasm</keyword>
<comment type="subcellular location">
    <subcellularLocation>
        <location evidence="8">Cytoplasm</location>
    </subcellularLocation>
</comment>
<dbReference type="PANTHER" id="PTHR31689:SF0">
    <property type="entry name" value="DIAMINOPIMELATE EPIMERASE"/>
    <property type="match status" value="1"/>
</dbReference>
<feature type="active site" evidence="9">
    <location>
        <position position="82"/>
    </location>
</feature>
<dbReference type="UniPathway" id="UPA00034">
    <property type="reaction ID" value="UER00025"/>
</dbReference>
<evidence type="ECO:0000313" key="10">
    <source>
        <dbReference type="EMBL" id="SEG48764.1"/>
    </source>
</evidence>
<evidence type="ECO:0000313" key="11">
    <source>
        <dbReference type="Proteomes" id="UP000236752"/>
    </source>
</evidence>
<dbReference type="GO" id="GO:0005829">
    <property type="term" value="C:cytosol"/>
    <property type="evidence" value="ECO:0007669"/>
    <property type="project" value="TreeGrafter"/>
</dbReference>
<feature type="binding site" evidence="8">
    <location>
        <position position="192"/>
    </location>
    <ligand>
        <name>substrate</name>
    </ligand>
</feature>
<sequence>MRAMEQMRDSGLGFMKMHGLGNDFVVLDGRVREIDVTPALAQAIGHRNFGVGFDQLALIEARGAGDAHLTFYNSDGSTSAACGNATRCIAAYLMDESGRDSLTLTTDRGELAAVRGEGGLVSVNMGPPQLDWQDIPLAHEMDTLELPIEGAPTATGMGNPHCTFFVEDAEAVDLPSFGAKHEHHPLYPQRTNVQVAHVVGPDHLRMRVWERGVGVTLASGSSSCATAVAAARRGLTGRKVQIDLDGGTLWIDWRDDGVWMTGRTAHVFDGVLTQAWLEANT</sequence>
<feature type="binding site" evidence="8">
    <location>
        <begin position="220"/>
        <end position="221"/>
    </location>
    <ligand>
        <name>substrate</name>
    </ligand>
</feature>
<dbReference type="Pfam" id="PF01678">
    <property type="entry name" value="DAP_epimerase"/>
    <property type="match status" value="2"/>
</dbReference>
<evidence type="ECO:0000256" key="1">
    <source>
        <dbReference type="ARBA" id="ARBA00005196"/>
    </source>
</evidence>
<dbReference type="SUPFAM" id="SSF54506">
    <property type="entry name" value="Diaminopimelate epimerase-like"/>
    <property type="match status" value="2"/>
</dbReference>
<dbReference type="EMBL" id="FNUZ01000005">
    <property type="protein sequence ID" value="SEG48764.1"/>
    <property type="molecule type" value="Genomic_DNA"/>
</dbReference>
<dbReference type="Proteomes" id="UP000236752">
    <property type="component" value="Unassembled WGS sequence"/>
</dbReference>
<organism evidence="10 11">
    <name type="scientific">Thalassococcus halodurans</name>
    <dbReference type="NCBI Taxonomy" id="373675"/>
    <lineage>
        <taxon>Bacteria</taxon>
        <taxon>Pseudomonadati</taxon>
        <taxon>Pseudomonadota</taxon>
        <taxon>Alphaproteobacteria</taxon>
        <taxon>Rhodobacterales</taxon>
        <taxon>Roseobacteraceae</taxon>
        <taxon>Thalassococcus</taxon>
    </lineage>
</organism>
<dbReference type="GO" id="GO:0009089">
    <property type="term" value="P:lysine biosynthetic process via diaminopimelate"/>
    <property type="evidence" value="ECO:0007669"/>
    <property type="project" value="UniProtKB-UniRule"/>
</dbReference>
<evidence type="ECO:0000256" key="8">
    <source>
        <dbReference type="HAMAP-Rule" id="MF_00197"/>
    </source>
</evidence>
<proteinExistence type="inferred from homology"/>
<evidence type="ECO:0000256" key="3">
    <source>
        <dbReference type="ARBA" id="ARBA00013080"/>
    </source>
</evidence>
<feature type="active site" description="Proton donor" evidence="8">
    <location>
        <position position="82"/>
    </location>
</feature>
<dbReference type="AlphaFoldDB" id="A0A1H6AKS0"/>
<protein>
    <recommendedName>
        <fullName evidence="3 8">Diaminopimelate epimerase</fullName>
        <shortName evidence="8">DAP epimerase</shortName>
        <ecNumber evidence="3 8">5.1.1.7</ecNumber>
    </recommendedName>
    <alternativeName>
        <fullName evidence="8">PLP-independent amino acid racemase</fullName>
    </alternativeName>
</protein>
<evidence type="ECO:0000256" key="4">
    <source>
        <dbReference type="ARBA" id="ARBA00022605"/>
    </source>
</evidence>
<dbReference type="OrthoDB" id="9805408at2"/>
<evidence type="ECO:0000256" key="7">
    <source>
        <dbReference type="ARBA" id="ARBA00051712"/>
    </source>
</evidence>
<dbReference type="PROSITE" id="PS01326">
    <property type="entry name" value="DAP_EPIMERASE"/>
    <property type="match status" value="1"/>
</dbReference>
<evidence type="ECO:0000256" key="2">
    <source>
        <dbReference type="ARBA" id="ARBA00010219"/>
    </source>
</evidence>
<dbReference type="Gene3D" id="3.10.310.10">
    <property type="entry name" value="Diaminopimelate Epimerase, Chain A, domain 1"/>
    <property type="match status" value="2"/>
</dbReference>
<feature type="binding site" evidence="8">
    <location>
        <position position="55"/>
    </location>
    <ligand>
        <name>substrate</name>
    </ligand>
</feature>
<keyword evidence="11" id="KW-1185">Reference proteome</keyword>
<keyword evidence="5 8" id="KW-0457">Lysine biosynthesis</keyword>
<comment type="subunit">
    <text evidence="8">Homodimer.</text>
</comment>
<comment type="function">
    <text evidence="8">Catalyzes the stereoinversion of LL-2,6-diaminopimelate (L,L-DAP) to meso-diaminopimelate (meso-DAP), a precursor of L-lysine and an essential component of the bacterial peptidoglycan.</text>
</comment>
<dbReference type="PANTHER" id="PTHR31689">
    <property type="entry name" value="DIAMINOPIMELATE EPIMERASE, CHLOROPLASTIC"/>
    <property type="match status" value="1"/>
</dbReference>
<comment type="caution">
    <text evidence="8">Lacks conserved residue(s) required for the propagation of feature annotation.</text>
</comment>
<feature type="binding site" evidence="8">
    <location>
        <begin position="83"/>
        <end position="84"/>
    </location>
    <ligand>
        <name>substrate</name>
    </ligand>
</feature>
<comment type="similarity">
    <text evidence="2 8">Belongs to the diaminopimelate epimerase family.</text>
</comment>
<evidence type="ECO:0000256" key="6">
    <source>
        <dbReference type="ARBA" id="ARBA00023235"/>
    </source>
</evidence>
<feature type="site" description="Could be important to modulate the pK values of the two catalytic cysteine residues" evidence="8">
    <location>
        <position position="161"/>
    </location>
</feature>
<feature type="binding site" evidence="8">
    <location>
        <position position="159"/>
    </location>
    <ligand>
        <name>substrate</name>
    </ligand>
</feature>